<dbReference type="InterPro" id="IPR017907">
    <property type="entry name" value="Znf_RING_CS"/>
</dbReference>
<dbReference type="Proteomes" id="UP001176521">
    <property type="component" value="Unassembled WGS sequence"/>
</dbReference>
<feature type="compositionally biased region" description="Polar residues" evidence="19">
    <location>
        <begin position="1322"/>
        <end position="1331"/>
    </location>
</feature>
<feature type="region of interest" description="Disordered" evidence="19">
    <location>
        <begin position="1"/>
        <end position="87"/>
    </location>
</feature>
<evidence type="ECO:0000256" key="4">
    <source>
        <dbReference type="ARBA" id="ARBA00005555"/>
    </source>
</evidence>
<evidence type="ECO:0000256" key="10">
    <source>
        <dbReference type="ARBA" id="ARBA00022786"/>
    </source>
</evidence>
<reference evidence="21" key="1">
    <citation type="journal article" date="2023" name="PhytoFront">
        <title>Draft Genome Resources of Seven Strains of Tilletia horrida, Causal Agent of Kernel Smut of Rice.</title>
        <authorList>
            <person name="Khanal S."/>
            <person name="Antony Babu S."/>
            <person name="Zhou X.G."/>
        </authorList>
    </citation>
    <scope>NUCLEOTIDE SEQUENCE</scope>
    <source>
        <strain evidence="21">TX3</strain>
    </source>
</reference>
<evidence type="ECO:0000256" key="19">
    <source>
        <dbReference type="SAM" id="MobiDB-lite"/>
    </source>
</evidence>
<feature type="region of interest" description="Disordered" evidence="19">
    <location>
        <begin position="1269"/>
        <end position="1333"/>
    </location>
</feature>
<feature type="compositionally biased region" description="Polar residues" evidence="19">
    <location>
        <begin position="1072"/>
        <end position="1084"/>
    </location>
</feature>
<feature type="region of interest" description="Disordered" evidence="19">
    <location>
        <begin position="915"/>
        <end position="979"/>
    </location>
</feature>
<name>A0AAN6GI94_9BASI</name>
<feature type="region of interest" description="Disordered" evidence="19">
    <location>
        <begin position="1069"/>
        <end position="1105"/>
    </location>
</feature>
<keyword evidence="22" id="KW-1185">Reference proteome</keyword>
<dbReference type="EMBL" id="JAPDMQ010000042">
    <property type="protein sequence ID" value="KAK0538613.1"/>
    <property type="molecule type" value="Genomic_DNA"/>
</dbReference>
<evidence type="ECO:0000256" key="17">
    <source>
        <dbReference type="PROSITE-ProRule" id="PRU00175"/>
    </source>
</evidence>
<dbReference type="EC" id="2.3.2.27" evidence="5"/>
<dbReference type="Pfam" id="PF00097">
    <property type="entry name" value="zf-C3HC4"/>
    <property type="match status" value="1"/>
</dbReference>
<keyword evidence="8" id="KW-0479">Metal-binding</keyword>
<feature type="compositionally biased region" description="Low complexity" evidence="19">
    <location>
        <begin position="2116"/>
        <end position="2137"/>
    </location>
</feature>
<comment type="caution">
    <text evidence="21">The sequence shown here is derived from an EMBL/GenBank/DDBJ whole genome shotgun (WGS) entry which is preliminary data.</text>
</comment>
<evidence type="ECO:0000256" key="18">
    <source>
        <dbReference type="SAM" id="Coils"/>
    </source>
</evidence>
<feature type="region of interest" description="Disordered" evidence="19">
    <location>
        <begin position="257"/>
        <end position="289"/>
    </location>
</feature>
<dbReference type="SUPFAM" id="SSF57850">
    <property type="entry name" value="RING/U-box"/>
    <property type="match status" value="1"/>
</dbReference>
<dbReference type="PANTHER" id="PTHR23163:SF0">
    <property type="entry name" value="E3 UBIQUITIN-PROTEIN LIGASE BRE1"/>
    <property type="match status" value="1"/>
</dbReference>
<evidence type="ECO:0000256" key="5">
    <source>
        <dbReference type="ARBA" id="ARBA00012483"/>
    </source>
</evidence>
<dbReference type="PROSITE" id="PS00518">
    <property type="entry name" value="ZF_RING_1"/>
    <property type="match status" value="1"/>
</dbReference>
<feature type="coiled-coil region" evidence="18">
    <location>
        <begin position="372"/>
        <end position="491"/>
    </location>
</feature>
<keyword evidence="21" id="KW-0012">Acyltransferase</keyword>
<dbReference type="PROSITE" id="PS50089">
    <property type="entry name" value="ZF_RING_2"/>
    <property type="match status" value="1"/>
</dbReference>
<feature type="region of interest" description="Disordered" evidence="19">
    <location>
        <begin position="2156"/>
        <end position="2176"/>
    </location>
</feature>
<evidence type="ECO:0000256" key="11">
    <source>
        <dbReference type="ARBA" id="ARBA00022833"/>
    </source>
</evidence>
<comment type="function">
    <text evidence="16">E3 ubiquitin-protein ligase that mediates monoubiquitination of histone H2B to form H2BK123ub1. H2BK123ub1 gives a specific tag for epigenetic transcriptional activation and is also a prerequisite for H3K4me and H3K79me formation.</text>
</comment>
<dbReference type="Pfam" id="PF26095">
    <property type="entry name" value="CC_Bre1"/>
    <property type="match status" value="1"/>
</dbReference>
<evidence type="ECO:0000256" key="13">
    <source>
        <dbReference type="ARBA" id="ARBA00023054"/>
    </source>
</evidence>
<evidence type="ECO:0000256" key="15">
    <source>
        <dbReference type="ARBA" id="ARBA00031666"/>
    </source>
</evidence>
<dbReference type="CDD" id="cd16499">
    <property type="entry name" value="RING-HC_Bre1-like"/>
    <property type="match status" value="1"/>
</dbReference>
<feature type="region of interest" description="Disordered" evidence="19">
    <location>
        <begin position="302"/>
        <end position="348"/>
    </location>
</feature>
<evidence type="ECO:0000256" key="6">
    <source>
        <dbReference type="ARBA" id="ARBA00019976"/>
    </source>
</evidence>
<feature type="compositionally biased region" description="Polar residues" evidence="19">
    <location>
        <begin position="1014"/>
        <end position="1028"/>
    </location>
</feature>
<keyword evidence="12" id="KW-0156">Chromatin regulator</keyword>
<organism evidence="21 22">
    <name type="scientific">Tilletia horrida</name>
    <dbReference type="NCBI Taxonomy" id="155126"/>
    <lineage>
        <taxon>Eukaryota</taxon>
        <taxon>Fungi</taxon>
        <taxon>Dikarya</taxon>
        <taxon>Basidiomycota</taxon>
        <taxon>Ustilaginomycotina</taxon>
        <taxon>Exobasidiomycetes</taxon>
        <taxon>Tilletiales</taxon>
        <taxon>Tilletiaceae</taxon>
        <taxon>Tilletia</taxon>
    </lineage>
</organism>
<keyword evidence="10" id="KW-0833">Ubl conjugation pathway</keyword>
<dbReference type="InterPro" id="IPR058643">
    <property type="entry name" value="BRE1-like_CC"/>
</dbReference>
<feature type="compositionally biased region" description="Basic and acidic residues" evidence="19">
    <location>
        <begin position="57"/>
        <end position="76"/>
    </location>
</feature>
<feature type="coiled-coil region" evidence="18">
    <location>
        <begin position="588"/>
        <end position="647"/>
    </location>
</feature>
<dbReference type="InterPro" id="IPR013956">
    <property type="entry name" value="E3_ubiquit_lig_Bre1"/>
</dbReference>
<sequence length="2176" mass="233710">MAVDEQRKRRHPDHTDDDSDADRKRPYQPSVSSSSKALADLPYDSARHAGRVGLRLGEADKEPLRGTPEHRGAKHEDEDEEDEDPTVAEARLRLDAYRKDAIYRHFLQSKRELSRTQDRLAEREQELLQATERIQAFDIFWDTLTEDVRLLFKDDAALEGVDRTLFLDAIPFTTSTLSKKAFASTIEARTTALHSVLSRVAALAAKSDAPEVDSLRARCHELTREAAFLKTSLATAQGTVDSLSEELSTTREALTRAEIRADRSQSSAVRSAEMSGQERAAEEAARAEREALLADVEKLKAERERQSAMPNGGGGAGSGDGKPTNGSADMEGVEGPGSAGAAAAEAEAKARADMAERLNEAQKISAKRLDELAKLRSQLADAEGQVARMRRDLDYLPDSLVRRSELFKAADREAVRLERQIEHVDAKYLRVRKENEELREKMARFKDEVAKELTAELEKLKSTLTNREADLQRIRTARDELLAQLNERKARDKDKFFSPEETRRLLAAKDVLLGVLGNENRAWRMKDAARRGDQTALDALLKQGIGSGSVAEPPVSVEDQLFARLKVAEALAQDRQRELDARALGSSEAELSARLAQTQKHLDELQSLLVGAADGGAQTAEDVKKRLAEQSEKVAELERKVLAESTRADAACDDLDKLSQAFDEHVKEADDRTKHLATMEDRVIRLNTEKSKADNKYFAAMRSKEALEAERKVAARNAERQTLVIQQMTEVDKMRASHAAALETELSSAGRLRDELEKRIQRVEGQLASTMSDSNNARERADSWERELIPLQKEKRELDQRLFKLEEEKTKLDKELGKLKSERDAAVAAKEKALKRRIADGGGGGGSSNAEAESLRSLLRCSSCKDNFRERIITKCMHTFCAQCIEARIQTRQRKCPHCGIAFAQSEVQMLANMSDQPPLEPPAYADGRAATSNASSQPPTSAEYTSRSTPADASSSSQHMMPPPPPGASAPAAPEMSAHLQQAIQIADDTRRHEASLALQNAMLAPFSTHQTLGASNASDARSSSFGQPAQHAQQPQQARGSTPSPSQRTAIDPHLTTQAILRAAARFQPTGVSQKRTASQAFPGNGIETGPGGRLPVPARPPPRTVSLGAAGMSLPAAYSALYNASISASASNPSPASAPAPTPASARAADSAVSIAAGSPSGQSPAAALDLAWYSTSTSNQSPAPAQLATAPAPAASAPVAHFDDGDPELSFWVETPAGWVTTSAHPFAAPGLPVEDGWSSQARKAIEATPVGYMRFFKIMERRMRPGNPRKNNNKNAAAAPPPTDTANTSASSLNAPNAANQTATGDDGSGSAEAGGPTTTSTQNASAPMEVREIWRCKACGADQDGSFGHTENVQKHIRLRKCKRLEEPPFRSGLLQDSDALVKIVLTSPTVAQNNERAEAAKMAKMTAAEPARLAQETSSRLHPSLVNMLRELLLRIHQPVGFVDSPDFSRLLTALAGKDFGSSLRTGLTEHLKLAEQRADTLVHTGLNVVKQRGYSVFATLAVVPIKSAASSITTPCTHAQVMLWLHYASSMGKTGHMAVGHATVPFGKTSADAGAADAKVYSLLQQALFGLGLPGTGRIPVTVSSPAYARFLKEVSLRDVSCNFVPEPAQTMIRAAELLLAHVGLDVKSPASHFTLSDTPAPETGLVGLNDAPSIRTVMNAELNRQRGLQSLSARVSRPMYLQKAVAFIQSISEALLASTSVPSADKPDRPKQALMDLANLSGAGDAELSNATIHQYIQKIAPTDPSSFTWREWATSLQAVYEAERSPFPFDKTLLGSKMVFTDAELADLQGLAAMLRLVTGAMTMLENSAGSLGNELPVLWSTALSIRAASQNPVAALAGGAAADVLMHDASMLSESKFHLLATLLHPAHRLLRIFRLRPKLAVEALSFLINEFGLATPNPVTQASSSGSSGNLDPSLDFDDVFPDVNPSETEAILTAHADLRPLIQQLDPASRKWLTSAGATASTTMQEYWRNPALPEMLQRAAQRYLWMAPNTASTLVEAMCTEAAYFGNATAAAASKPAGMGGGFGHGSIAGASGSGVLSQGGPGVEQEALDMAMYQLRRSFRKVDLILDDEAPFGSGEEEAAAAAAAVAVAAAAATAQQQQQQQTEQQQQQPQQQQQQQQQQEAGQSEPILAAAAAAAAAAQSVLGGQAEASAGAPNGEQMQG</sequence>
<evidence type="ECO:0000313" key="21">
    <source>
        <dbReference type="EMBL" id="KAK0538613.1"/>
    </source>
</evidence>
<feature type="compositionally biased region" description="Low complexity" evidence="19">
    <location>
        <begin position="946"/>
        <end position="961"/>
    </location>
</feature>
<comment type="similarity">
    <text evidence="4">Belongs to the BRE1 family.</text>
</comment>
<dbReference type="PANTHER" id="PTHR23163">
    <property type="entry name" value="RING FINGER PROTEIN-RELATED"/>
    <property type="match status" value="1"/>
</dbReference>
<feature type="compositionally biased region" description="Polar residues" evidence="19">
    <location>
        <begin position="931"/>
        <end position="945"/>
    </location>
</feature>
<evidence type="ECO:0000256" key="16">
    <source>
        <dbReference type="ARBA" id="ARBA00059679"/>
    </source>
</evidence>
<dbReference type="GO" id="GO:0006325">
    <property type="term" value="P:chromatin organization"/>
    <property type="evidence" value="ECO:0007669"/>
    <property type="project" value="UniProtKB-KW"/>
</dbReference>
<dbReference type="GO" id="GO:0008270">
    <property type="term" value="F:zinc ion binding"/>
    <property type="evidence" value="ECO:0007669"/>
    <property type="project" value="UniProtKB-KW"/>
</dbReference>
<evidence type="ECO:0000256" key="14">
    <source>
        <dbReference type="ARBA" id="ARBA00023242"/>
    </source>
</evidence>
<comment type="subcellular location">
    <subcellularLocation>
        <location evidence="2">Nucleus</location>
    </subcellularLocation>
</comment>
<dbReference type="GO" id="GO:0061630">
    <property type="term" value="F:ubiquitin protein ligase activity"/>
    <property type="evidence" value="ECO:0007669"/>
    <property type="project" value="UniProtKB-EC"/>
</dbReference>
<feature type="compositionally biased region" description="Acidic residues" evidence="19">
    <location>
        <begin position="77"/>
        <end position="86"/>
    </location>
</feature>
<feature type="region of interest" description="Disordered" evidence="19">
    <location>
        <begin position="1014"/>
        <end position="1052"/>
    </location>
</feature>
<feature type="coiled-coil region" evidence="18">
    <location>
        <begin position="739"/>
        <end position="822"/>
    </location>
</feature>
<proteinExistence type="inferred from homology"/>
<feature type="compositionally biased region" description="Gly residues" evidence="19">
    <location>
        <begin position="311"/>
        <end position="320"/>
    </location>
</feature>
<keyword evidence="14" id="KW-0539">Nucleus</keyword>
<evidence type="ECO:0000256" key="9">
    <source>
        <dbReference type="ARBA" id="ARBA00022771"/>
    </source>
</evidence>
<evidence type="ECO:0000256" key="7">
    <source>
        <dbReference type="ARBA" id="ARBA00022679"/>
    </source>
</evidence>
<feature type="compositionally biased region" description="Basic and acidic residues" evidence="19">
    <location>
        <begin position="279"/>
        <end position="289"/>
    </location>
</feature>
<protein>
    <recommendedName>
        <fullName evidence="6">E3 ubiquitin-protein ligase BRE1</fullName>
        <ecNumber evidence="5">2.3.2.27</ecNumber>
    </recommendedName>
    <alternativeName>
        <fullName evidence="15">RING-type E3 ubiquitin transferase BRE1</fullName>
    </alternativeName>
</protein>
<evidence type="ECO:0000313" key="22">
    <source>
        <dbReference type="Proteomes" id="UP001176521"/>
    </source>
</evidence>
<keyword evidence="11" id="KW-0862">Zinc</keyword>
<feature type="compositionally biased region" description="Low complexity" evidence="19">
    <location>
        <begin position="1273"/>
        <end position="1321"/>
    </location>
</feature>
<evidence type="ECO:0000259" key="20">
    <source>
        <dbReference type="PROSITE" id="PS50089"/>
    </source>
</evidence>
<evidence type="ECO:0000256" key="3">
    <source>
        <dbReference type="ARBA" id="ARBA00004906"/>
    </source>
</evidence>
<dbReference type="InterPro" id="IPR013083">
    <property type="entry name" value="Znf_RING/FYVE/PHD"/>
</dbReference>
<dbReference type="Pfam" id="PF08647">
    <property type="entry name" value="BRE1"/>
    <property type="match status" value="1"/>
</dbReference>
<dbReference type="InterPro" id="IPR018957">
    <property type="entry name" value="Znf_C3HC4_RING-type"/>
</dbReference>
<evidence type="ECO:0000256" key="2">
    <source>
        <dbReference type="ARBA" id="ARBA00004123"/>
    </source>
</evidence>
<keyword evidence="7 21" id="KW-0808">Transferase</keyword>
<accession>A0AAN6GI94</accession>
<dbReference type="Gene3D" id="3.30.40.10">
    <property type="entry name" value="Zinc/RING finger domain, C3HC4 (zinc finger)"/>
    <property type="match status" value="1"/>
</dbReference>
<feature type="compositionally biased region" description="Polar residues" evidence="19">
    <location>
        <begin position="1041"/>
        <end position="1052"/>
    </location>
</feature>
<dbReference type="GO" id="GO:0005634">
    <property type="term" value="C:nucleus"/>
    <property type="evidence" value="ECO:0007669"/>
    <property type="project" value="UniProtKB-SubCell"/>
</dbReference>
<feature type="compositionally biased region" description="Low complexity" evidence="19">
    <location>
        <begin position="970"/>
        <end position="979"/>
    </location>
</feature>
<evidence type="ECO:0000256" key="8">
    <source>
        <dbReference type="ARBA" id="ARBA00022723"/>
    </source>
</evidence>
<comment type="catalytic activity">
    <reaction evidence="1">
        <text>S-ubiquitinyl-[E2 ubiquitin-conjugating enzyme]-L-cysteine + [acceptor protein]-L-lysine = [E2 ubiquitin-conjugating enzyme]-L-cysteine + N(6)-ubiquitinyl-[acceptor protein]-L-lysine.</text>
        <dbReference type="EC" id="2.3.2.27"/>
    </reaction>
</comment>
<feature type="domain" description="RING-type" evidence="20">
    <location>
        <begin position="861"/>
        <end position="899"/>
    </location>
</feature>
<feature type="compositionally biased region" description="Low complexity" evidence="19">
    <location>
        <begin position="1029"/>
        <end position="1040"/>
    </location>
</feature>
<dbReference type="GO" id="GO:0033503">
    <property type="term" value="C:HULC complex"/>
    <property type="evidence" value="ECO:0007669"/>
    <property type="project" value="TreeGrafter"/>
</dbReference>
<keyword evidence="9 17" id="KW-0863">Zinc-finger</keyword>
<evidence type="ECO:0000256" key="12">
    <source>
        <dbReference type="ARBA" id="ARBA00022853"/>
    </source>
</evidence>
<comment type="pathway">
    <text evidence="3">Protein modification; protein ubiquitination.</text>
</comment>
<keyword evidence="13 18" id="KW-0175">Coiled coil</keyword>
<feature type="region of interest" description="Disordered" evidence="19">
    <location>
        <begin position="2116"/>
        <end position="2141"/>
    </location>
</feature>
<dbReference type="InterPro" id="IPR001841">
    <property type="entry name" value="Znf_RING"/>
</dbReference>
<evidence type="ECO:0000256" key="1">
    <source>
        <dbReference type="ARBA" id="ARBA00000900"/>
    </source>
</evidence>
<gene>
    <name evidence="21" type="primary">BRE1</name>
    <name evidence="21" type="ORF">OC842_001245</name>
</gene>
<dbReference type="SMART" id="SM00184">
    <property type="entry name" value="RING"/>
    <property type="match status" value="1"/>
</dbReference>